<name>A0A225VBS1_9STRA</name>
<keyword evidence="2" id="KW-0547">Nucleotide-binding</keyword>
<reference evidence="3" key="1">
    <citation type="submission" date="2017-03" db="EMBL/GenBank/DDBJ databases">
        <title>Phytopthora megakarya and P. palmivora, two closely related causual agents of cacao black pod achieved similar genome size and gene model numbers by different mechanisms.</title>
        <authorList>
            <person name="Ali S."/>
            <person name="Shao J."/>
            <person name="Larry D.J."/>
            <person name="Kronmiller B."/>
            <person name="Shen D."/>
            <person name="Strem M.D."/>
            <person name="Melnick R.L."/>
            <person name="Guiltinan M.J."/>
            <person name="Tyler B.M."/>
            <person name="Meinhardt L.W."/>
            <person name="Bailey B.A."/>
        </authorList>
    </citation>
    <scope>NUCLEOTIDE SEQUENCE [LARGE SCALE GENOMIC DNA]</scope>
    <source>
        <strain evidence="3">zdho120</strain>
    </source>
</reference>
<evidence type="ECO:0000313" key="3">
    <source>
        <dbReference type="Proteomes" id="UP000198211"/>
    </source>
</evidence>
<evidence type="ECO:0000256" key="1">
    <source>
        <dbReference type="SAM" id="MobiDB-lite"/>
    </source>
</evidence>
<feature type="region of interest" description="Disordered" evidence="1">
    <location>
        <begin position="1"/>
        <end position="21"/>
    </location>
</feature>
<organism evidence="2 3">
    <name type="scientific">Phytophthora megakarya</name>
    <dbReference type="NCBI Taxonomy" id="4795"/>
    <lineage>
        <taxon>Eukaryota</taxon>
        <taxon>Sar</taxon>
        <taxon>Stramenopiles</taxon>
        <taxon>Oomycota</taxon>
        <taxon>Peronosporomycetes</taxon>
        <taxon>Peronosporales</taxon>
        <taxon>Peronosporaceae</taxon>
        <taxon>Phytophthora</taxon>
    </lineage>
</organism>
<dbReference type="GO" id="GO:0004386">
    <property type="term" value="F:helicase activity"/>
    <property type="evidence" value="ECO:0007669"/>
    <property type="project" value="UniProtKB-KW"/>
</dbReference>
<evidence type="ECO:0000313" key="2">
    <source>
        <dbReference type="EMBL" id="OWZ02227.1"/>
    </source>
</evidence>
<keyword evidence="2" id="KW-0378">Hydrolase</keyword>
<dbReference type="OrthoDB" id="95750at2759"/>
<feature type="compositionally biased region" description="Basic and acidic residues" evidence="1">
    <location>
        <begin position="12"/>
        <end position="21"/>
    </location>
</feature>
<gene>
    <name evidence="2" type="ORF">PHMEG_00026245</name>
</gene>
<feature type="non-terminal residue" evidence="2">
    <location>
        <position position="108"/>
    </location>
</feature>
<keyword evidence="3" id="KW-1185">Reference proteome</keyword>
<comment type="caution">
    <text evidence="2">The sequence shown here is derived from an EMBL/GenBank/DDBJ whole genome shotgun (WGS) entry which is preliminary data.</text>
</comment>
<protein>
    <submittedName>
        <fullName evidence="2">Helitron helicase</fullName>
    </submittedName>
</protein>
<dbReference type="AlphaFoldDB" id="A0A225VBS1"/>
<keyword evidence="2" id="KW-0347">Helicase</keyword>
<sequence>MHEFTSMDSVDGDDKLQRQEHGDLYPPKFLNIISLSGMPSHKLNLKDVGPKSEHEEGICNGIRLRIVRLRPNYMESALMSVKTQVFRSNGKESILGTGSICDDDEQIA</sequence>
<accession>A0A225VBS1</accession>
<proteinExistence type="predicted"/>
<dbReference type="EMBL" id="NBNE01006309">
    <property type="protein sequence ID" value="OWZ02227.1"/>
    <property type="molecule type" value="Genomic_DNA"/>
</dbReference>
<dbReference type="Proteomes" id="UP000198211">
    <property type="component" value="Unassembled WGS sequence"/>
</dbReference>
<keyword evidence="2" id="KW-0067">ATP-binding</keyword>